<dbReference type="RefSeq" id="WP_212772556.1">
    <property type="nucleotide sequence ID" value="NZ_AP024601.1"/>
</dbReference>
<dbReference type="InterPro" id="IPR029016">
    <property type="entry name" value="GAF-like_dom_sf"/>
</dbReference>
<evidence type="ECO:0000259" key="2">
    <source>
        <dbReference type="SMART" id="SM00065"/>
    </source>
</evidence>
<dbReference type="EMBL" id="AP024601">
    <property type="protein sequence ID" value="BCU82190.1"/>
    <property type="molecule type" value="Genomic_DNA"/>
</dbReference>
<keyword evidence="1" id="KW-0812">Transmembrane</keyword>
<keyword evidence="4" id="KW-1185">Reference proteome</keyword>
<organism evidence="3 4">
    <name type="scientific">Polycladomyces abyssicola</name>
    <dbReference type="NCBI Taxonomy" id="1125966"/>
    <lineage>
        <taxon>Bacteria</taxon>
        <taxon>Bacillati</taxon>
        <taxon>Bacillota</taxon>
        <taxon>Bacilli</taxon>
        <taxon>Bacillales</taxon>
        <taxon>Thermoactinomycetaceae</taxon>
        <taxon>Polycladomyces</taxon>
    </lineage>
</organism>
<proteinExistence type="predicted"/>
<evidence type="ECO:0000313" key="4">
    <source>
        <dbReference type="Proteomes" id="UP000677436"/>
    </source>
</evidence>
<evidence type="ECO:0000313" key="3">
    <source>
        <dbReference type="EMBL" id="BCU82190.1"/>
    </source>
</evidence>
<dbReference type="SMART" id="SM00065">
    <property type="entry name" value="GAF"/>
    <property type="match status" value="1"/>
</dbReference>
<dbReference type="Pfam" id="PF13185">
    <property type="entry name" value="GAF_2"/>
    <property type="match status" value="1"/>
</dbReference>
<feature type="transmembrane region" description="Helical" evidence="1">
    <location>
        <begin position="20"/>
        <end position="43"/>
    </location>
</feature>
<feature type="domain" description="GAF" evidence="2">
    <location>
        <begin position="101"/>
        <end position="263"/>
    </location>
</feature>
<protein>
    <recommendedName>
        <fullName evidence="2">GAF domain-containing protein</fullName>
    </recommendedName>
</protein>
<reference evidence="3" key="2">
    <citation type="journal article" date="2021" name="Microbiol. Resour. Announc.">
        <title>Complete Genome Sequence of Polycladomyces abyssicola JIR-001T, Isolated from Hemipelagic Sediment in Deep Seawater.</title>
        <authorList>
            <person name="Tsubouchi T."/>
            <person name="Kaneko Y."/>
        </authorList>
    </citation>
    <scope>NUCLEOTIDE SEQUENCE</scope>
    <source>
        <strain evidence="3">JIR-001</strain>
    </source>
</reference>
<keyword evidence="1" id="KW-0472">Membrane</keyword>
<keyword evidence="1" id="KW-1133">Transmembrane helix</keyword>
<dbReference type="KEGG" id="pabs:JIR001_19730"/>
<dbReference type="AlphaFoldDB" id="A0A8D5UFD9"/>
<dbReference type="SUPFAM" id="SSF55781">
    <property type="entry name" value="GAF domain-like"/>
    <property type="match status" value="1"/>
</dbReference>
<evidence type="ECO:0000256" key="1">
    <source>
        <dbReference type="SAM" id="Phobius"/>
    </source>
</evidence>
<dbReference type="Gene3D" id="3.30.450.40">
    <property type="match status" value="1"/>
</dbReference>
<gene>
    <name evidence="3" type="ORF">JIR001_19730</name>
</gene>
<reference evidence="3" key="1">
    <citation type="journal article" date="2013" name="Int. J. Syst. Evol. Microbiol.">
        <title>Polycladomyces abyssicola gen. nov., sp. nov., a thermophilic filamentous bacterium isolated from hemipelagic sediment.</title>
        <authorList>
            <person name="Tsubouchi T."/>
            <person name="Shimane Y."/>
            <person name="Mori K."/>
            <person name="Usui K."/>
            <person name="Hiraki T."/>
            <person name="Tame A."/>
            <person name="Uematsu K."/>
            <person name="Maruyama T."/>
            <person name="Hatada Y."/>
        </authorList>
    </citation>
    <scope>NUCLEOTIDE SEQUENCE</scope>
    <source>
        <strain evidence="3">JIR-001</strain>
    </source>
</reference>
<accession>A0A8D5UFD9</accession>
<dbReference type="Proteomes" id="UP000677436">
    <property type="component" value="Chromosome"/>
</dbReference>
<dbReference type="InterPro" id="IPR003018">
    <property type="entry name" value="GAF"/>
</dbReference>
<sequence>MKKVVKQTVDMDLELIAKVIISNPLLTYGMLVLMITMAVVFVWRAKKGDRIALWGIVIEPNKTLHELKQTNERMSYEYKRSQMVIESVKTLSEEITAVLYGSQEDFERQRRAIYTYFLSQLVAVMTVNKANNPRVCVFVSAGDGTLKVHEAAAHTPEGMKKLRLPIDDSAAGYTYRTGEVYFSGDIHAPGNRFKAHPKAQKVYHSLICVPIKTGERVIGILSVTGDEQKTYSDAEKIYLQAFANVLAPLLHLELYGSPWGHSKKETKNHETLVVQT</sequence>
<name>A0A8D5UFD9_9BACL</name>